<comment type="similarity">
    <text evidence="1">Belongs to the peptidase S12 family.</text>
</comment>
<reference evidence="5" key="1">
    <citation type="journal article" date="2014" name="BMC Genomics">
        <title>The genome sequence of the biocontrol fungus Metarhizium anisopliae and comparative genomics of Metarhizium species.</title>
        <authorList>
            <person name="Pattemore J.A."/>
            <person name="Hane J.K."/>
            <person name="Williams A.H."/>
            <person name="Wilson B.A."/>
            <person name="Stodart B.J."/>
            <person name="Ash G.J."/>
        </authorList>
    </citation>
    <scope>NUCLEOTIDE SEQUENCE [LARGE SCALE GENOMIC DNA]</scope>
    <source>
        <strain evidence="5">BRIP 53293</strain>
    </source>
</reference>
<feature type="chain" id="PRO_5002341819" description="Beta-lactamase-related domain-containing protein" evidence="2">
    <location>
        <begin position="27"/>
        <end position="459"/>
    </location>
</feature>
<proteinExistence type="inferred from homology"/>
<keyword evidence="2" id="KW-0732">Signal</keyword>
<dbReference type="SUPFAM" id="SSF56601">
    <property type="entry name" value="beta-lactamase/transpeptidase-like"/>
    <property type="match status" value="1"/>
</dbReference>
<gene>
    <name evidence="4" type="ORF">H634G_09731</name>
</gene>
<evidence type="ECO:0000256" key="1">
    <source>
        <dbReference type="ARBA" id="ARBA00038215"/>
    </source>
</evidence>
<dbReference type="Gene3D" id="3.40.710.10">
    <property type="entry name" value="DD-peptidase/beta-lactamase superfamily"/>
    <property type="match status" value="1"/>
</dbReference>
<dbReference type="Proteomes" id="UP000054544">
    <property type="component" value="Unassembled WGS sequence"/>
</dbReference>
<feature type="signal peptide" evidence="2">
    <location>
        <begin position="1"/>
        <end position="26"/>
    </location>
</feature>
<evidence type="ECO:0000313" key="4">
    <source>
        <dbReference type="EMBL" id="KJK75096.1"/>
    </source>
</evidence>
<evidence type="ECO:0000259" key="3">
    <source>
        <dbReference type="Pfam" id="PF00144"/>
    </source>
</evidence>
<evidence type="ECO:0000256" key="2">
    <source>
        <dbReference type="SAM" id="SignalP"/>
    </source>
</evidence>
<dbReference type="AlphaFoldDB" id="A0A0D9NMI3"/>
<sequence>MELYNFLTVFFTRALPLLLAASTVRGHLQPGVRGDGTELDKGSDVKGVQECTNTCVQDKTYLPYELEPPNGKRGLHKKSQLKKKADAVGRLVFNDTGCKTQQSWQDDIDSIVTRGYPGVVASIDIPEGTYTIISGYGNLESRTKVPAHAHFRIGSFTKPFVAVVALQLVGEGKMTLNDTVEKWLPGLLKGGFDGNRITVRQLLQHTSGLPDYTGHLPLSTEELFLNNRYNSWTPTQLIEMAVRDAPQFAPGDGWSYTSTGYIIVGMVIDKVTGNSWRDEVRNRIISPLGLLQTTIPGETLDVPTPSATGYGMFQGGDGSQGRYIDVTRLNPSCAGAAGEIISTAEDGNQFLKALIGGNLLKPAQLEEMQTTVPAPGLDPLLPNARYGLGIVQANSDCGLYWTHYGDIWGYGTRNGISSDGQRSIVLSVNSQPQIEKPGAISEGGPDLASRIINNVLCRN</sequence>
<dbReference type="STRING" id="1291518.A0A0D9NMI3"/>
<organism evidence="4 5">
    <name type="scientific">Metarhizium anisopliae BRIP 53293</name>
    <dbReference type="NCBI Taxonomy" id="1291518"/>
    <lineage>
        <taxon>Eukaryota</taxon>
        <taxon>Fungi</taxon>
        <taxon>Dikarya</taxon>
        <taxon>Ascomycota</taxon>
        <taxon>Pezizomycotina</taxon>
        <taxon>Sordariomycetes</taxon>
        <taxon>Hypocreomycetidae</taxon>
        <taxon>Hypocreales</taxon>
        <taxon>Clavicipitaceae</taxon>
        <taxon>Metarhizium</taxon>
    </lineage>
</organism>
<accession>A0A0D9NMI3</accession>
<name>A0A0D9NMI3_METAN</name>
<dbReference type="InterPro" id="IPR050491">
    <property type="entry name" value="AmpC-like"/>
</dbReference>
<dbReference type="PANTHER" id="PTHR46825">
    <property type="entry name" value="D-ALANYL-D-ALANINE-CARBOXYPEPTIDASE/ENDOPEPTIDASE AMPH"/>
    <property type="match status" value="1"/>
</dbReference>
<keyword evidence="5" id="KW-1185">Reference proteome</keyword>
<dbReference type="InterPro" id="IPR001466">
    <property type="entry name" value="Beta-lactam-related"/>
</dbReference>
<protein>
    <recommendedName>
        <fullName evidence="3">Beta-lactamase-related domain-containing protein</fullName>
    </recommendedName>
</protein>
<dbReference type="InterPro" id="IPR012338">
    <property type="entry name" value="Beta-lactam/transpept-like"/>
</dbReference>
<dbReference type="PANTHER" id="PTHR46825:SF7">
    <property type="entry name" value="D-ALANYL-D-ALANINE CARBOXYPEPTIDASE"/>
    <property type="match status" value="1"/>
</dbReference>
<evidence type="ECO:0000313" key="5">
    <source>
        <dbReference type="Proteomes" id="UP000054544"/>
    </source>
</evidence>
<dbReference type="Pfam" id="PF00144">
    <property type="entry name" value="Beta-lactamase"/>
    <property type="match status" value="1"/>
</dbReference>
<feature type="domain" description="Beta-lactamase-related" evidence="3">
    <location>
        <begin position="114"/>
        <end position="433"/>
    </location>
</feature>
<dbReference type="EMBL" id="KE384752">
    <property type="protein sequence ID" value="KJK75096.1"/>
    <property type="molecule type" value="Genomic_DNA"/>
</dbReference>